<dbReference type="Proteomes" id="UP000282321">
    <property type="component" value="Unassembled WGS sequence"/>
</dbReference>
<organism evidence="2 3">
    <name type="scientific">candidate division TA06 bacterium</name>
    <dbReference type="NCBI Taxonomy" id="2250710"/>
    <lineage>
        <taxon>Bacteria</taxon>
        <taxon>Bacteria division TA06</taxon>
    </lineage>
</organism>
<evidence type="ECO:0000313" key="3">
    <source>
        <dbReference type="Proteomes" id="UP000282321"/>
    </source>
</evidence>
<dbReference type="AlphaFoldDB" id="A0A660S6T4"/>
<evidence type="ECO:0000256" key="1">
    <source>
        <dbReference type="SAM" id="Phobius"/>
    </source>
</evidence>
<evidence type="ECO:0008006" key="4">
    <source>
        <dbReference type="Google" id="ProtNLM"/>
    </source>
</evidence>
<gene>
    <name evidence="2" type="ORF">DRP44_05905</name>
</gene>
<evidence type="ECO:0000313" key="2">
    <source>
        <dbReference type="EMBL" id="RKX65631.1"/>
    </source>
</evidence>
<keyword evidence="1" id="KW-0472">Membrane</keyword>
<sequence length="303" mass="35125">MKKLILLIIFPVAIWAKPVVFSTLSKTTLNTGDTLTMIITLRDSVNRKYIYPMNDTSLGDFLLLKTEERSDVGETKIGFKLLFKGVDKDSVPPFQIYYSEKGETDSITTPTVYTGYMSLIGKDTLNKAIKADEPQVSIKHNWLFYIVIFLITVSIVILVLFLINLLKKRFRKKTHMEEKEIVSLKDKVKEMLSNLKIPNATDKDAVKEYYYGLSYILRYFVDGNFGTNTTDMTSSEFIKTLRKLNIEKDDIKSIKENIDRFDMIKYASETGKSKMEKDIEFVKSFVEKYYREEQEEENESLGK</sequence>
<keyword evidence="1" id="KW-0812">Transmembrane</keyword>
<dbReference type="EMBL" id="QNBC01000080">
    <property type="protein sequence ID" value="RKX65631.1"/>
    <property type="molecule type" value="Genomic_DNA"/>
</dbReference>
<comment type="caution">
    <text evidence="2">The sequence shown here is derived from an EMBL/GenBank/DDBJ whole genome shotgun (WGS) entry which is preliminary data.</text>
</comment>
<protein>
    <recommendedName>
        <fullName evidence="4">DUF4381 domain-containing protein</fullName>
    </recommendedName>
</protein>
<accession>A0A660S6T4</accession>
<feature type="transmembrane region" description="Helical" evidence="1">
    <location>
        <begin position="142"/>
        <end position="166"/>
    </location>
</feature>
<name>A0A660S6T4_UNCT6</name>
<proteinExistence type="predicted"/>
<keyword evidence="1" id="KW-1133">Transmembrane helix</keyword>
<reference evidence="2 3" key="1">
    <citation type="submission" date="2018-06" db="EMBL/GenBank/DDBJ databases">
        <title>Extensive metabolic versatility and redundancy in microbially diverse, dynamic hydrothermal sediments.</title>
        <authorList>
            <person name="Dombrowski N."/>
            <person name="Teske A."/>
            <person name="Baker B.J."/>
        </authorList>
    </citation>
    <scope>NUCLEOTIDE SEQUENCE [LARGE SCALE GENOMIC DNA]</scope>
    <source>
        <strain evidence="2">B35_G9</strain>
    </source>
</reference>